<dbReference type="EMBL" id="JBFOLJ010000002">
    <property type="protein sequence ID" value="KAL2553634.1"/>
    <property type="molecule type" value="Genomic_DNA"/>
</dbReference>
<evidence type="ECO:0000259" key="2">
    <source>
        <dbReference type="PROSITE" id="PS51194"/>
    </source>
</evidence>
<gene>
    <name evidence="3" type="ORF">Fot_07253</name>
</gene>
<protein>
    <submittedName>
        <fullName evidence="3">DEAD-box ATP-dependent RNA helicase 38</fullName>
    </submittedName>
</protein>
<feature type="domain" description="Helicase C-terminal" evidence="2">
    <location>
        <begin position="118"/>
        <end position="272"/>
    </location>
</feature>
<reference evidence="4" key="1">
    <citation type="submission" date="2024-07" db="EMBL/GenBank/DDBJ databases">
        <title>Two chromosome-level genome assemblies of Korean endemic species Abeliophyllum distichum and Forsythia ovata (Oleaceae).</title>
        <authorList>
            <person name="Jang H."/>
        </authorList>
    </citation>
    <scope>NUCLEOTIDE SEQUENCE [LARGE SCALE GENOMIC DNA]</scope>
</reference>
<accession>A0ABD1WV97</accession>
<name>A0ABD1WV97_9LAMI</name>
<dbReference type="PANTHER" id="PTHR47958">
    <property type="entry name" value="ATP-DEPENDENT RNA HELICASE DBP3"/>
    <property type="match status" value="1"/>
</dbReference>
<evidence type="ECO:0000256" key="1">
    <source>
        <dbReference type="ARBA" id="ARBA00022884"/>
    </source>
</evidence>
<dbReference type="SUPFAM" id="SSF52540">
    <property type="entry name" value="P-loop containing nucleoside triphosphate hydrolases"/>
    <property type="match status" value="1"/>
</dbReference>
<keyword evidence="3" id="KW-0547">Nucleotide-binding</keyword>
<dbReference type="InterPro" id="IPR027417">
    <property type="entry name" value="P-loop_NTPase"/>
</dbReference>
<dbReference type="SMART" id="SM00490">
    <property type="entry name" value="HELICc"/>
    <property type="match status" value="1"/>
</dbReference>
<dbReference type="AlphaFoldDB" id="A0ABD1WV97"/>
<evidence type="ECO:0000313" key="3">
    <source>
        <dbReference type="EMBL" id="KAL2553634.1"/>
    </source>
</evidence>
<keyword evidence="3" id="KW-0378">Hydrolase</keyword>
<proteinExistence type="predicted"/>
<dbReference type="Pfam" id="PF00271">
    <property type="entry name" value="Helicase_C"/>
    <property type="match status" value="1"/>
</dbReference>
<sequence>MRFEDLVSMTPSDHYAILVGGTRRSGMMMKAPISGFQDHSVKIMKAIVKCNSNCQVLLFSATFDDAVRAFVSITVEKLFVGDYDHIVVKKEELSLESVKQYKVQCPDEHSKIEVIKGKIFEIGDKVGQSIIFVRTRDSASNMHKALVKLGYEVTTIHGALKQEDRDTIIKEFKQGLTQVLISTDVLARGFDQPQVNLVVNFDLPVKYDKPWEPDYEVYLHRVGRAGRFGREGAVFNLLLDADRDITIMDKIEKHFNVQIPQRKFDALKKNLHGSQVSSSVAWHFT</sequence>
<evidence type="ECO:0000313" key="4">
    <source>
        <dbReference type="Proteomes" id="UP001604277"/>
    </source>
</evidence>
<keyword evidence="3" id="KW-0347">Helicase</keyword>
<dbReference type="PROSITE" id="PS51194">
    <property type="entry name" value="HELICASE_CTER"/>
    <property type="match status" value="1"/>
</dbReference>
<dbReference type="CDD" id="cd18787">
    <property type="entry name" value="SF2_C_DEAD"/>
    <property type="match status" value="1"/>
</dbReference>
<dbReference type="Proteomes" id="UP001604277">
    <property type="component" value="Unassembled WGS sequence"/>
</dbReference>
<keyword evidence="3" id="KW-0067">ATP-binding</keyword>
<dbReference type="GO" id="GO:0004386">
    <property type="term" value="F:helicase activity"/>
    <property type="evidence" value="ECO:0007669"/>
    <property type="project" value="UniProtKB-KW"/>
</dbReference>
<dbReference type="Gene3D" id="3.40.50.300">
    <property type="entry name" value="P-loop containing nucleotide triphosphate hydrolases"/>
    <property type="match status" value="1"/>
</dbReference>
<keyword evidence="4" id="KW-1185">Reference proteome</keyword>
<keyword evidence="1" id="KW-0694">RNA-binding</keyword>
<organism evidence="3 4">
    <name type="scientific">Forsythia ovata</name>
    <dbReference type="NCBI Taxonomy" id="205694"/>
    <lineage>
        <taxon>Eukaryota</taxon>
        <taxon>Viridiplantae</taxon>
        <taxon>Streptophyta</taxon>
        <taxon>Embryophyta</taxon>
        <taxon>Tracheophyta</taxon>
        <taxon>Spermatophyta</taxon>
        <taxon>Magnoliopsida</taxon>
        <taxon>eudicotyledons</taxon>
        <taxon>Gunneridae</taxon>
        <taxon>Pentapetalae</taxon>
        <taxon>asterids</taxon>
        <taxon>lamiids</taxon>
        <taxon>Lamiales</taxon>
        <taxon>Oleaceae</taxon>
        <taxon>Forsythieae</taxon>
        <taxon>Forsythia</taxon>
    </lineage>
</organism>
<dbReference type="InterPro" id="IPR001650">
    <property type="entry name" value="Helicase_C-like"/>
</dbReference>
<dbReference type="GO" id="GO:0003723">
    <property type="term" value="F:RNA binding"/>
    <property type="evidence" value="ECO:0007669"/>
    <property type="project" value="UniProtKB-KW"/>
</dbReference>
<comment type="caution">
    <text evidence="3">The sequence shown here is derived from an EMBL/GenBank/DDBJ whole genome shotgun (WGS) entry which is preliminary data.</text>
</comment>